<dbReference type="EMBL" id="CP118157">
    <property type="protein sequence ID" value="WOF22982.1"/>
    <property type="molecule type" value="Genomic_DNA"/>
</dbReference>
<comment type="pathway">
    <text evidence="2">Cofactor biosynthesis; thiamine diphosphate biosynthesis.</text>
</comment>
<proteinExistence type="inferred from homology"/>
<keyword evidence="7" id="KW-0663">Pyridoxal phosphate</keyword>
<dbReference type="RefSeq" id="WP_317139453.1">
    <property type="nucleotide sequence ID" value="NZ_CP118157.1"/>
</dbReference>
<feature type="domain" description="SsuA/THI5-like" evidence="13">
    <location>
        <begin position="64"/>
        <end position="265"/>
    </location>
</feature>
<gene>
    <name evidence="14" type="ORF">N8K70_16550</name>
</gene>
<evidence type="ECO:0000256" key="7">
    <source>
        <dbReference type="ARBA" id="ARBA00022898"/>
    </source>
</evidence>
<keyword evidence="15" id="KW-1185">Reference proteome</keyword>
<evidence type="ECO:0000256" key="10">
    <source>
        <dbReference type="ARBA" id="ARBA00033171"/>
    </source>
</evidence>
<dbReference type="Gene3D" id="3.40.190.10">
    <property type="entry name" value="Periplasmic binding protein-like II"/>
    <property type="match status" value="2"/>
</dbReference>
<keyword evidence="8" id="KW-0784">Thiamine biosynthesis</keyword>
<comment type="catalytic activity">
    <reaction evidence="11">
        <text>N(6)-(pyridoxal phosphate)-L-lysyl-[4-amino-5-hydroxymethyl-2-methylpyrimidine phosphate synthase] + L-histidyl-[4-amino-5-hydroxymethyl-2-methylpyrimidine phosphate synthase] + 2 Fe(3+) + 4 H2O = L-lysyl-[4-amino-5-hydroxymethyl-2-methylpyrimidine phosphate synthase] + (2S)-2-amino-5-hydroxy-4-oxopentanoyl-[4-amino-5-hydroxymethyl-2-methylpyrimidine phosphate synthase] + 4-amino-2-methyl-5-(phosphooxymethyl)pyrimidine + 3-oxopropanoate + 2 Fe(2+) + 2 H(+)</text>
        <dbReference type="Rhea" id="RHEA:65756"/>
        <dbReference type="Rhea" id="RHEA-COMP:16892"/>
        <dbReference type="Rhea" id="RHEA-COMP:16893"/>
        <dbReference type="Rhea" id="RHEA-COMP:16894"/>
        <dbReference type="Rhea" id="RHEA-COMP:16895"/>
        <dbReference type="ChEBI" id="CHEBI:15377"/>
        <dbReference type="ChEBI" id="CHEBI:15378"/>
        <dbReference type="ChEBI" id="CHEBI:29033"/>
        <dbReference type="ChEBI" id="CHEBI:29034"/>
        <dbReference type="ChEBI" id="CHEBI:29969"/>
        <dbReference type="ChEBI" id="CHEBI:29979"/>
        <dbReference type="ChEBI" id="CHEBI:33190"/>
        <dbReference type="ChEBI" id="CHEBI:58354"/>
        <dbReference type="ChEBI" id="CHEBI:143915"/>
        <dbReference type="ChEBI" id="CHEBI:157692"/>
    </reaction>
    <physiologicalReaction direction="left-to-right" evidence="11">
        <dbReference type="Rhea" id="RHEA:65757"/>
    </physiologicalReaction>
</comment>
<keyword evidence="9" id="KW-0408">Iron</keyword>
<dbReference type="SUPFAM" id="SSF53850">
    <property type="entry name" value="Periplasmic binding protein-like II"/>
    <property type="match status" value="1"/>
</dbReference>
<dbReference type="KEGG" id="mbet:N8K70_16550"/>
<name>A0AA97I6U0_9MICO</name>
<evidence type="ECO:0000256" key="1">
    <source>
        <dbReference type="ARBA" id="ARBA00003469"/>
    </source>
</evidence>
<evidence type="ECO:0000256" key="11">
    <source>
        <dbReference type="ARBA" id="ARBA00048179"/>
    </source>
</evidence>
<evidence type="ECO:0000256" key="5">
    <source>
        <dbReference type="ARBA" id="ARBA00022679"/>
    </source>
</evidence>
<keyword evidence="12" id="KW-0732">Signal</keyword>
<feature type="chain" id="PRO_5041745074" description="Thiamine pyrimidine synthase" evidence="12">
    <location>
        <begin position="32"/>
        <end position="340"/>
    </location>
</feature>
<dbReference type="PANTHER" id="PTHR31528">
    <property type="entry name" value="4-AMINO-5-HYDROXYMETHYL-2-METHYLPYRIMIDINE PHOSPHATE SYNTHASE THI11-RELATED"/>
    <property type="match status" value="1"/>
</dbReference>
<dbReference type="Proteomes" id="UP001305498">
    <property type="component" value="Chromosome"/>
</dbReference>
<protein>
    <recommendedName>
        <fullName evidence="10">Thiamine pyrimidine synthase</fullName>
    </recommendedName>
</protein>
<evidence type="ECO:0000259" key="13">
    <source>
        <dbReference type="Pfam" id="PF09084"/>
    </source>
</evidence>
<evidence type="ECO:0000313" key="14">
    <source>
        <dbReference type="EMBL" id="WOF22982.1"/>
    </source>
</evidence>
<dbReference type="GO" id="GO:0016740">
    <property type="term" value="F:transferase activity"/>
    <property type="evidence" value="ECO:0007669"/>
    <property type="project" value="UniProtKB-KW"/>
</dbReference>
<keyword evidence="5" id="KW-0808">Transferase</keyword>
<evidence type="ECO:0000256" key="3">
    <source>
        <dbReference type="ARBA" id="ARBA00009406"/>
    </source>
</evidence>
<feature type="signal peptide" evidence="12">
    <location>
        <begin position="1"/>
        <end position="31"/>
    </location>
</feature>
<evidence type="ECO:0000256" key="6">
    <source>
        <dbReference type="ARBA" id="ARBA00022723"/>
    </source>
</evidence>
<evidence type="ECO:0000256" key="12">
    <source>
        <dbReference type="SAM" id="SignalP"/>
    </source>
</evidence>
<dbReference type="GO" id="GO:0046872">
    <property type="term" value="F:metal ion binding"/>
    <property type="evidence" value="ECO:0007669"/>
    <property type="project" value="UniProtKB-KW"/>
</dbReference>
<comment type="function">
    <text evidence="1">Responsible for the formation of the pyrimidine heterocycle in the thiamine biosynthesis pathway. Catalyzes the formation of hydroxymethylpyrimidine phosphate (HMP-P) from histidine and pyridoxal phosphate (PLP). The protein uses PLP and the active site histidine to form HMP-P, generating an inactive enzyme. The enzyme can only undergo a single turnover, which suggests it is a suicide enzyme.</text>
</comment>
<dbReference type="InterPro" id="IPR027939">
    <property type="entry name" value="NMT1/THI5"/>
</dbReference>
<accession>A0AA97I6U0</accession>
<sequence>MKTTASRRLGAFAGLAAAAALTLTACSVSTAGSPSDDTDDGAASQELTYQIGWLPTVEWGANWIADAEGYYEDEGIAFEWLPGGPNVSPDTVVTAGTATVGNASAEVVASAINAGAPLKIIGAAFQQSPFSIVSLADSPIETPEDMIGKRIGVAASNQTQFETFLQINGIDPSALEIVPVQFDPSPVANGEVDGQVVYSINEPAQLNVQGIDTYTMLFADYGFEVLTDTIFATEETIANEPELLASFLRASQRGYLDMFEDPAAAADLAVNEYGSDQGLSVDHQTLEVEAMAELVMPEGQEAPLLMSDERMAGTVETLGLGGIEISVDELFDTSVQDLLR</sequence>
<dbReference type="Pfam" id="PF09084">
    <property type="entry name" value="NMT1"/>
    <property type="match status" value="1"/>
</dbReference>
<evidence type="ECO:0000256" key="8">
    <source>
        <dbReference type="ARBA" id="ARBA00022977"/>
    </source>
</evidence>
<dbReference type="InterPro" id="IPR015168">
    <property type="entry name" value="SsuA/THI5"/>
</dbReference>
<dbReference type="PANTHER" id="PTHR31528:SF1">
    <property type="entry name" value="4-AMINO-5-HYDROXYMETHYL-2-METHYLPYRIMIDINE PHOSPHATE SYNTHASE THI11-RELATED"/>
    <property type="match status" value="1"/>
</dbReference>
<dbReference type="AlphaFoldDB" id="A0AA97I6U0"/>
<reference evidence="14 15" key="1">
    <citation type="submission" date="2023-02" db="EMBL/GenBank/DDBJ databases">
        <title>Microbacterium betulae sp. nov., isolated from birch wood.</title>
        <authorList>
            <person name="Pasciak M."/>
            <person name="Pawlik K.J."/>
            <person name="Martynowski D."/>
            <person name="Laczmanski L."/>
            <person name="Ciekot J."/>
            <person name="Szponar B."/>
            <person name="Wojcik-Fatla A."/>
            <person name="Mackiewicz B."/>
            <person name="Farian E."/>
            <person name="Cholewa G."/>
            <person name="Cholewa A."/>
            <person name="Dutkiewicz J."/>
        </authorList>
    </citation>
    <scope>NUCLEOTIDE SEQUENCE [LARGE SCALE GENOMIC DNA]</scope>
    <source>
        <strain evidence="14 15">AB</strain>
    </source>
</reference>
<evidence type="ECO:0000313" key="15">
    <source>
        <dbReference type="Proteomes" id="UP001305498"/>
    </source>
</evidence>
<evidence type="ECO:0000256" key="2">
    <source>
        <dbReference type="ARBA" id="ARBA00004948"/>
    </source>
</evidence>
<comment type="subunit">
    <text evidence="4">Homodimer.</text>
</comment>
<organism evidence="14 15">
    <name type="scientific">Microbacterium betulae</name>
    <dbReference type="NCBI Taxonomy" id="2981139"/>
    <lineage>
        <taxon>Bacteria</taxon>
        <taxon>Bacillati</taxon>
        <taxon>Actinomycetota</taxon>
        <taxon>Actinomycetes</taxon>
        <taxon>Micrococcales</taxon>
        <taxon>Microbacteriaceae</taxon>
        <taxon>Microbacterium</taxon>
    </lineage>
</organism>
<evidence type="ECO:0000256" key="9">
    <source>
        <dbReference type="ARBA" id="ARBA00023004"/>
    </source>
</evidence>
<dbReference type="PROSITE" id="PS51257">
    <property type="entry name" value="PROKAR_LIPOPROTEIN"/>
    <property type="match status" value="1"/>
</dbReference>
<keyword evidence="6" id="KW-0479">Metal-binding</keyword>
<evidence type="ECO:0000256" key="4">
    <source>
        <dbReference type="ARBA" id="ARBA00011738"/>
    </source>
</evidence>
<dbReference type="GO" id="GO:0009228">
    <property type="term" value="P:thiamine biosynthetic process"/>
    <property type="evidence" value="ECO:0007669"/>
    <property type="project" value="UniProtKB-KW"/>
</dbReference>
<comment type="similarity">
    <text evidence="3">Belongs to the NMT1/THI5 family.</text>
</comment>